<dbReference type="OrthoDB" id="422086at2759"/>
<keyword evidence="3" id="KW-0489">Methyltransferase</keyword>
<keyword evidence="14" id="KW-1185">Reference proteome</keyword>
<dbReference type="GO" id="GO:0008654">
    <property type="term" value="P:phospholipid biosynthetic process"/>
    <property type="evidence" value="ECO:0007669"/>
    <property type="project" value="UniProtKB-KW"/>
</dbReference>
<dbReference type="EMBL" id="MU150233">
    <property type="protein sequence ID" value="KAF9468409.1"/>
    <property type="molecule type" value="Genomic_DNA"/>
</dbReference>
<keyword evidence="9 12" id="KW-0472">Membrane</keyword>
<accession>A0A9P5YFN9</accession>
<evidence type="ECO:0000256" key="5">
    <source>
        <dbReference type="ARBA" id="ARBA00022692"/>
    </source>
</evidence>
<dbReference type="Gene3D" id="1.20.120.1630">
    <property type="match status" value="1"/>
</dbReference>
<dbReference type="PANTHER" id="PTHR43847">
    <property type="entry name" value="BLL3993 PROTEIN"/>
    <property type="match status" value="1"/>
</dbReference>
<evidence type="ECO:0000256" key="8">
    <source>
        <dbReference type="ARBA" id="ARBA00023098"/>
    </source>
</evidence>
<evidence type="ECO:0000256" key="9">
    <source>
        <dbReference type="ARBA" id="ARBA00023136"/>
    </source>
</evidence>
<feature type="transmembrane region" description="Helical" evidence="12">
    <location>
        <begin position="69"/>
        <end position="88"/>
    </location>
</feature>
<evidence type="ECO:0000256" key="11">
    <source>
        <dbReference type="ARBA" id="ARBA00023264"/>
    </source>
</evidence>
<keyword evidence="4" id="KW-0949">S-adenosyl-L-methionine</keyword>
<keyword evidence="3" id="KW-0808">Transferase</keyword>
<keyword evidence="8" id="KW-0443">Lipid metabolism</keyword>
<evidence type="ECO:0008006" key="15">
    <source>
        <dbReference type="Google" id="ProtNLM"/>
    </source>
</evidence>
<dbReference type="InterPro" id="IPR052527">
    <property type="entry name" value="Metal_cation-efflux_comp"/>
</dbReference>
<evidence type="ECO:0000256" key="12">
    <source>
        <dbReference type="SAM" id="Phobius"/>
    </source>
</evidence>
<dbReference type="PANTHER" id="PTHR43847:SF1">
    <property type="entry name" value="BLL3993 PROTEIN"/>
    <property type="match status" value="1"/>
</dbReference>
<dbReference type="Proteomes" id="UP000807353">
    <property type="component" value="Unassembled WGS sequence"/>
</dbReference>
<evidence type="ECO:0000256" key="7">
    <source>
        <dbReference type="ARBA" id="ARBA00022989"/>
    </source>
</evidence>
<evidence type="ECO:0000256" key="2">
    <source>
        <dbReference type="ARBA" id="ARBA00022516"/>
    </source>
</evidence>
<evidence type="ECO:0000256" key="6">
    <source>
        <dbReference type="ARBA" id="ARBA00022824"/>
    </source>
</evidence>
<evidence type="ECO:0000256" key="1">
    <source>
        <dbReference type="ARBA" id="ARBA00004127"/>
    </source>
</evidence>
<proteinExistence type="predicted"/>
<dbReference type="Pfam" id="PF04191">
    <property type="entry name" value="PEMT"/>
    <property type="match status" value="1"/>
</dbReference>
<comment type="subcellular location">
    <subcellularLocation>
        <location evidence="1">Endomembrane system</location>
        <topology evidence="1">Multi-pass membrane protein</topology>
    </subcellularLocation>
</comment>
<protein>
    <recommendedName>
        <fullName evidence="15">Protein-S-isoprenylcysteine O-methyltransferase</fullName>
    </recommendedName>
</protein>
<name>A0A9P5YFN9_9AGAR</name>
<dbReference type="GO" id="GO:0008168">
    <property type="term" value="F:methyltransferase activity"/>
    <property type="evidence" value="ECO:0007669"/>
    <property type="project" value="UniProtKB-KW"/>
</dbReference>
<evidence type="ECO:0000256" key="10">
    <source>
        <dbReference type="ARBA" id="ARBA00023209"/>
    </source>
</evidence>
<sequence>MRCYQVMKAFFTFDVSIRKDHKLVATGPYGVVRHPSYSGMLMVYVGMVCWYGSRGSWLRQSGILETRGGIVFFGMFGAMMGSVLVGLLRRMSVEDGILRKKFGEVWVEYANNVPYSLIPWIY</sequence>
<organism evidence="13 14">
    <name type="scientific">Collybia nuda</name>
    <dbReference type="NCBI Taxonomy" id="64659"/>
    <lineage>
        <taxon>Eukaryota</taxon>
        <taxon>Fungi</taxon>
        <taxon>Dikarya</taxon>
        <taxon>Basidiomycota</taxon>
        <taxon>Agaricomycotina</taxon>
        <taxon>Agaricomycetes</taxon>
        <taxon>Agaricomycetidae</taxon>
        <taxon>Agaricales</taxon>
        <taxon>Tricholomatineae</taxon>
        <taxon>Clitocybaceae</taxon>
        <taxon>Collybia</taxon>
    </lineage>
</organism>
<dbReference type="AlphaFoldDB" id="A0A9P5YFN9"/>
<evidence type="ECO:0000256" key="3">
    <source>
        <dbReference type="ARBA" id="ARBA00022603"/>
    </source>
</evidence>
<keyword evidence="10" id="KW-0594">Phospholipid biosynthesis</keyword>
<dbReference type="GO" id="GO:0032259">
    <property type="term" value="P:methylation"/>
    <property type="evidence" value="ECO:0007669"/>
    <property type="project" value="UniProtKB-KW"/>
</dbReference>
<feature type="transmembrane region" description="Helical" evidence="12">
    <location>
        <begin position="37"/>
        <end position="57"/>
    </location>
</feature>
<evidence type="ECO:0000313" key="13">
    <source>
        <dbReference type="EMBL" id="KAF9468409.1"/>
    </source>
</evidence>
<keyword evidence="6" id="KW-0256">Endoplasmic reticulum</keyword>
<evidence type="ECO:0000256" key="4">
    <source>
        <dbReference type="ARBA" id="ARBA00022691"/>
    </source>
</evidence>
<keyword evidence="11" id="KW-1208">Phospholipid metabolism</keyword>
<comment type="caution">
    <text evidence="13">The sequence shown here is derived from an EMBL/GenBank/DDBJ whole genome shotgun (WGS) entry which is preliminary data.</text>
</comment>
<evidence type="ECO:0000313" key="14">
    <source>
        <dbReference type="Proteomes" id="UP000807353"/>
    </source>
</evidence>
<keyword evidence="2" id="KW-0444">Lipid biosynthesis</keyword>
<dbReference type="InterPro" id="IPR007318">
    <property type="entry name" value="Phopholipid_MeTrfase"/>
</dbReference>
<reference evidence="13" key="1">
    <citation type="submission" date="2020-11" db="EMBL/GenBank/DDBJ databases">
        <authorList>
            <consortium name="DOE Joint Genome Institute"/>
            <person name="Ahrendt S."/>
            <person name="Riley R."/>
            <person name="Andreopoulos W."/>
            <person name="Labutti K."/>
            <person name="Pangilinan J."/>
            <person name="Ruiz-Duenas F.J."/>
            <person name="Barrasa J.M."/>
            <person name="Sanchez-Garcia M."/>
            <person name="Camarero S."/>
            <person name="Miyauchi S."/>
            <person name="Serrano A."/>
            <person name="Linde D."/>
            <person name="Babiker R."/>
            <person name="Drula E."/>
            <person name="Ayuso-Fernandez I."/>
            <person name="Pacheco R."/>
            <person name="Padilla G."/>
            <person name="Ferreira P."/>
            <person name="Barriuso J."/>
            <person name="Kellner H."/>
            <person name="Castanera R."/>
            <person name="Alfaro M."/>
            <person name="Ramirez L."/>
            <person name="Pisabarro A.G."/>
            <person name="Kuo A."/>
            <person name="Tritt A."/>
            <person name="Lipzen A."/>
            <person name="He G."/>
            <person name="Yan M."/>
            <person name="Ng V."/>
            <person name="Cullen D."/>
            <person name="Martin F."/>
            <person name="Rosso M.-N."/>
            <person name="Henrissat B."/>
            <person name="Hibbett D."/>
            <person name="Martinez A.T."/>
            <person name="Grigoriev I.V."/>
        </authorList>
    </citation>
    <scope>NUCLEOTIDE SEQUENCE</scope>
    <source>
        <strain evidence="13">CBS 247.69</strain>
    </source>
</reference>
<keyword evidence="7 12" id="KW-1133">Transmembrane helix</keyword>
<gene>
    <name evidence="13" type="ORF">BDZ94DRAFT_1246743</name>
</gene>
<dbReference type="GO" id="GO:0012505">
    <property type="term" value="C:endomembrane system"/>
    <property type="evidence" value="ECO:0007669"/>
    <property type="project" value="UniProtKB-SubCell"/>
</dbReference>
<keyword evidence="5 12" id="KW-0812">Transmembrane</keyword>